<protein>
    <recommendedName>
        <fullName evidence="3">Lipoprotein</fullName>
    </recommendedName>
</protein>
<dbReference type="EMBL" id="FQXG01000009">
    <property type="protein sequence ID" value="SHI19201.1"/>
    <property type="molecule type" value="Genomic_DNA"/>
</dbReference>
<dbReference type="PIRSF" id="PIRSF028200">
    <property type="entry name" value="UCP028200"/>
    <property type="match status" value="1"/>
</dbReference>
<evidence type="ECO:0008006" key="3">
    <source>
        <dbReference type="Google" id="ProtNLM"/>
    </source>
</evidence>
<sequence length="278" mass="33053">MLRKVLIGVGLLLLTGCSTRFVYNWLDWIIPWQVDDYVTLNKAQEKQLDEMIDRNLGWHKAEELPRYMEHLEVLRQDVAEPMAPEHIQSHLDLSAAHWDRLFDQLLPQLVPFIQSFSDEQVAEIVAKAREEEEELHEKYADMTLEKRIKRSNKRMEKSVRKKIGKLTKEQKAIIHDYNENRHSTLDLWLSYREVWLDRFIAALENRQDGEALASELRVLMVEPDTLKSEQYMELIEDNQRRFTAGMAAIQQSMTPKQHRRLQRELGKMHDDFLYLAQR</sequence>
<dbReference type="PROSITE" id="PS51257">
    <property type="entry name" value="PROKAR_LIPOPROTEIN"/>
    <property type="match status" value="1"/>
</dbReference>
<organism evidence="1 2">
    <name type="scientific">Ferrimonas marina</name>
    <dbReference type="NCBI Taxonomy" id="299255"/>
    <lineage>
        <taxon>Bacteria</taxon>
        <taxon>Pseudomonadati</taxon>
        <taxon>Pseudomonadota</taxon>
        <taxon>Gammaproteobacteria</taxon>
        <taxon>Alteromonadales</taxon>
        <taxon>Ferrimonadaceae</taxon>
        <taxon>Ferrimonas</taxon>
    </lineage>
</organism>
<dbReference type="AlphaFoldDB" id="A0A1M5Z4T8"/>
<keyword evidence="2" id="KW-1185">Reference proteome</keyword>
<dbReference type="OrthoDB" id="5767052at2"/>
<proteinExistence type="predicted"/>
<dbReference type="InterPro" id="IPR016875">
    <property type="entry name" value="UCP028200"/>
</dbReference>
<name>A0A1M5Z4T8_9GAMM</name>
<dbReference type="Pfam" id="PF19795">
    <property type="entry name" value="DUF6279"/>
    <property type="match status" value="1"/>
</dbReference>
<dbReference type="STRING" id="299255.SAMN02745129_4640"/>
<dbReference type="RefSeq" id="WP_073326117.1">
    <property type="nucleotide sequence ID" value="NZ_FQXG01000009.1"/>
</dbReference>
<evidence type="ECO:0000313" key="1">
    <source>
        <dbReference type="EMBL" id="SHI19201.1"/>
    </source>
</evidence>
<evidence type="ECO:0000313" key="2">
    <source>
        <dbReference type="Proteomes" id="UP000184268"/>
    </source>
</evidence>
<dbReference type="Proteomes" id="UP000184268">
    <property type="component" value="Unassembled WGS sequence"/>
</dbReference>
<accession>A0A1M5Z4T8</accession>
<gene>
    <name evidence="1" type="ORF">SAMN02745129_4640</name>
</gene>
<reference evidence="1 2" key="1">
    <citation type="submission" date="2016-11" db="EMBL/GenBank/DDBJ databases">
        <authorList>
            <person name="Jaros S."/>
            <person name="Januszkiewicz K."/>
            <person name="Wedrychowicz H."/>
        </authorList>
    </citation>
    <scope>NUCLEOTIDE SEQUENCE [LARGE SCALE GENOMIC DNA]</scope>
    <source>
        <strain evidence="1 2">DSM 16917</strain>
    </source>
</reference>